<name>A0A1B6CI12_9HEMI</name>
<gene>
    <name evidence="2" type="ORF">g.5357</name>
</gene>
<organism evidence="2">
    <name type="scientific">Clastoptera arizonana</name>
    <name type="common">Arizona spittle bug</name>
    <dbReference type="NCBI Taxonomy" id="38151"/>
    <lineage>
        <taxon>Eukaryota</taxon>
        <taxon>Metazoa</taxon>
        <taxon>Ecdysozoa</taxon>
        <taxon>Arthropoda</taxon>
        <taxon>Hexapoda</taxon>
        <taxon>Insecta</taxon>
        <taxon>Pterygota</taxon>
        <taxon>Neoptera</taxon>
        <taxon>Paraneoptera</taxon>
        <taxon>Hemiptera</taxon>
        <taxon>Auchenorrhyncha</taxon>
        <taxon>Cercopoidea</taxon>
        <taxon>Clastopteridae</taxon>
        <taxon>Clastoptera</taxon>
    </lineage>
</organism>
<feature type="chain" id="PRO_5008580403" description="Prolyl 4-hydroxylase alpha-subunit N-terminal domain-containing protein" evidence="1">
    <location>
        <begin position="17"/>
        <end position="163"/>
    </location>
</feature>
<keyword evidence="1" id="KW-0732">Signal</keyword>
<evidence type="ECO:0000256" key="1">
    <source>
        <dbReference type="SAM" id="SignalP"/>
    </source>
</evidence>
<dbReference type="AlphaFoldDB" id="A0A1B6CI12"/>
<accession>A0A1B6CI12</accession>
<sequence>MYIQLFILITTCCVFAKKPPPIIFGDKVLKEINILSEKALKVYRETLLVLKRSKDINEKIVQFRKLIEEEKKVLVRVKEMWDKEGYNKWNSYEPLVRALGYVEELKNSTVTEDDYRLAEMERVYKEMGQIRECLALEGIIWYTPLYERKDNYEWDSMSFEIKG</sequence>
<feature type="signal peptide" evidence="1">
    <location>
        <begin position="1"/>
        <end position="16"/>
    </location>
</feature>
<proteinExistence type="predicted"/>
<dbReference type="EMBL" id="GEDC01024219">
    <property type="protein sequence ID" value="JAS13079.1"/>
    <property type="molecule type" value="Transcribed_RNA"/>
</dbReference>
<protein>
    <recommendedName>
        <fullName evidence="3">Prolyl 4-hydroxylase alpha-subunit N-terminal domain-containing protein</fullName>
    </recommendedName>
</protein>
<evidence type="ECO:0008006" key="3">
    <source>
        <dbReference type="Google" id="ProtNLM"/>
    </source>
</evidence>
<evidence type="ECO:0000313" key="2">
    <source>
        <dbReference type="EMBL" id="JAS13079.1"/>
    </source>
</evidence>
<reference evidence="2" key="1">
    <citation type="submission" date="2015-12" db="EMBL/GenBank/DDBJ databases">
        <title>De novo transcriptome assembly of four potential Pierce s Disease insect vectors from Arizona vineyards.</title>
        <authorList>
            <person name="Tassone E.E."/>
        </authorList>
    </citation>
    <scope>NUCLEOTIDE SEQUENCE</scope>
</reference>